<protein>
    <submittedName>
        <fullName evidence="3">Sel1 repeat family protein</fullName>
    </submittedName>
</protein>
<evidence type="ECO:0000313" key="2">
    <source>
        <dbReference type="EMBL" id="CUP12378.1"/>
    </source>
</evidence>
<name>A0A174KR72_BACUN</name>
<evidence type="ECO:0000256" key="1">
    <source>
        <dbReference type="SAM" id="Phobius"/>
    </source>
</evidence>
<feature type="transmembrane region" description="Helical" evidence="1">
    <location>
        <begin position="59"/>
        <end position="82"/>
    </location>
</feature>
<accession>A0A174KR72</accession>
<reference evidence="3 5" key="2">
    <citation type="submission" date="2018-08" db="EMBL/GenBank/DDBJ databases">
        <title>A genome reference for cultivated species of the human gut microbiota.</title>
        <authorList>
            <person name="Zou Y."/>
            <person name="Xue W."/>
            <person name="Luo G."/>
        </authorList>
    </citation>
    <scope>NUCLEOTIDE SEQUENCE [LARGE SCALE GENOMIC DNA]</scope>
    <source>
        <strain evidence="3 5">AF14-42</strain>
    </source>
</reference>
<dbReference type="EMBL" id="QRZC01000028">
    <property type="protein sequence ID" value="RGV38689.1"/>
    <property type="molecule type" value="Genomic_DNA"/>
</dbReference>
<dbReference type="RefSeq" id="WP_057089238.1">
    <property type="nucleotide sequence ID" value="NZ_CYZF01000009.1"/>
</dbReference>
<keyword evidence="1" id="KW-1133">Transmembrane helix</keyword>
<dbReference type="Gene3D" id="1.25.40.10">
    <property type="entry name" value="Tetratricopeptide repeat domain"/>
    <property type="match status" value="1"/>
</dbReference>
<evidence type="ECO:0000313" key="5">
    <source>
        <dbReference type="Proteomes" id="UP000285343"/>
    </source>
</evidence>
<sequence>MNIWLTIGIAYVILTLSAIVWIIVGHVKHKNAKRVDDDDDDDLFGKTPALWVRILISPLLPLLVLTLPLFAVALPFIAISALKKRYYRNRPKPLSSRDRRLYPVYEVRDVTSDRVVTLSQYNETHKTAFTLDDVYGKGFEEKRSQKDKDAMEIDRQGLLIEDSLPNDIYTEIAKKLAFCRYNQDFSTLRPFLSENVKLIIYKHKELSGIADFESYWIDKEKRLKHDCINVRTSIKFCNYYSHVAVYDQIEGYKPMYILFRVKDDIVTHVVCAPNPLQDPIVRYWSFKRLPFAYDYIMDNVQEQIPGEPKRLPCLKCGISSEGLVWYKVNIDLSPLSYAGVVSVCENCRKVVEFYPDVSIDNGEVQGQKIDKVENKVRQEDVFILSQLITRNLYFDNPLKDTKYFDNLDKNYVVDSGNRAFADFSVCKPCSLAECAGDFNEFMLSHLFKKNIQFYNDIKACYVQAYNDGIYEVANNIGILLLNCENNMDEGVRWLRLAASNGSKNAMQNTFSVLWGIGDFEHAIEYLLKVCEEPCPSIRCLWNLAVLYILGERQKGNTLIKDVGKGISLLNQIIEYDVLESDEKEIEEMRMKAKSLVRLIKNSNEYGWIGYAFHRYLKSLHEETMPPNGYNHDVLSILDELTFNGILKIYFARHVSIGDNSWFYIDTGHSTKALEKRLLIEKVGATCSEMSAWQIYLLTTASTVLPAFWHGNYENRQYVFSKSDISNLSGFCRENIFSKVDISNIADDILPGVELIGNMAKVRCCYWNDWKGLVRETVSINFNDRKRIRINKEVESEVLYKYNCGIRF</sequence>
<reference evidence="2 4" key="1">
    <citation type="submission" date="2015-09" db="EMBL/GenBank/DDBJ databases">
        <authorList>
            <consortium name="Pathogen Informatics"/>
        </authorList>
    </citation>
    <scope>NUCLEOTIDE SEQUENCE [LARGE SCALE GENOMIC DNA]</scope>
    <source>
        <strain evidence="2 4">2789STDY5608791</strain>
    </source>
</reference>
<gene>
    <name evidence="3" type="ORF">DWW14_17545</name>
    <name evidence="2" type="ORF">ERS417307_03143</name>
</gene>
<dbReference type="InterPro" id="IPR011990">
    <property type="entry name" value="TPR-like_helical_dom_sf"/>
</dbReference>
<dbReference type="Proteomes" id="UP000095419">
    <property type="component" value="Unassembled WGS sequence"/>
</dbReference>
<keyword evidence="1" id="KW-0472">Membrane</keyword>
<proteinExistence type="predicted"/>
<dbReference type="EMBL" id="CYZF01000009">
    <property type="protein sequence ID" value="CUP12378.1"/>
    <property type="molecule type" value="Genomic_DNA"/>
</dbReference>
<evidence type="ECO:0000313" key="4">
    <source>
        <dbReference type="Proteomes" id="UP000095419"/>
    </source>
</evidence>
<dbReference type="Proteomes" id="UP000285343">
    <property type="component" value="Unassembled WGS sequence"/>
</dbReference>
<evidence type="ECO:0000313" key="3">
    <source>
        <dbReference type="EMBL" id="RGV38689.1"/>
    </source>
</evidence>
<feature type="transmembrane region" description="Helical" evidence="1">
    <location>
        <begin position="6"/>
        <end position="24"/>
    </location>
</feature>
<keyword evidence="1" id="KW-0812">Transmembrane</keyword>
<dbReference type="SUPFAM" id="SSF81901">
    <property type="entry name" value="HCP-like"/>
    <property type="match status" value="1"/>
</dbReference>
<dbReference type="AlphaFoldDB" id="A0A174KR72"/>
<organism evidence="2 4">
    <name type="scientific">Bacteroides uniformis</name>
    <dbReference type="NCBI Taxonomy" id="820"/>
    <lineage>
        <taxon>Bacteria</taxon>
        <taxon>Pseudomonadati</taxon>
        <taxon>Bacteroidota</taxon>
        <taxon>Bacteroidia</taxon>
        <taxon>Bacteroidales</taxon>
        <taxon>Bacteroidaceae</taxon>
        <taxon>Bacteroides</taxon>
    </lineage>
</organism>